<comment type="caution">
    <text evidence="4">The sequence shown here is derived from an EMBL/GenBank/DDBJ whole genome shotgun (WGS) entry which is preliminary data.</text>
</comment>
<reference evidence="4" key="2">
    <citation type="submission" date="2020-11" db="EMBL/GenBank/DDBJ databases">
        <authorList>
            <person name="McCartney M.A."/>
            <person name="Auch B."/>
            <person name="Kono T."/>
            <person name="Mallez S."/>
            <person name="Becker A."/>
            <person name="Gohl D.M."/>
            <person name="Silverstein K.A.T."/>
            <person name="Koren S."/>
            <person name="Bechman K.B."/>
            <person name="Herman A."/>
            <person name="Abrahante J.E."/>
            <person name="Garbe J."/>
        </authorList>
    </citation>
    <scope>NUCLEOTIDE SEQUENCE</scope>
    <source>
        <strain evidence="4">Duluth1</strain>
        <tissue evidence="4">Whole animal</tissue>
    </source>
</reference>
<dbReference type="InterPro" id="IPR050372">
    <property type="entry name" value="Neurexin-related_CASP"/>
</dbReference>
<dbReference type="Proteomes" id="UP000828390">
    <property type="component" value="Unassembled WGS sequence"/>
</dbReference>
<accession>A0A9D3YDC0</accession>
<keyword evidence="5" id="KW-1185">Reference proteome</keyword>
<evidence type="ECO:0000313" key="5">
    <source>
        <dbReference type="Proteomes" id="UP000828390"/>
    </source>
</evidence>
<dbReference type="CDD" id="cd00110">
    <property type="entry name" value="LamG"/>
    <property type="match status" value="7"/>
</dbReference>
<dbReference type="Gene3D" id="2.60.120.200">
    <property type="match status" value="7"/>
</dbReference>
<feature type="domain" description="Laminin G" evidence="3">
    <location>
        <begin position="220"/>
        <end position="401"/>
    </location>
</feature>
<feature type="disulfide bond" evidence="1">
    <location>
        <begin position="183"/>
        <end position="210"/>
    </location>
</feature>
<evidence type="ECO:0000256" key="1">
    <source>
        <dbReference type="PROSITE-ProRule" id="PRU00122"/>
    </source>
</evidence>
<feature type="domain" description="Laminin G" evidence="3">
    <location>
        <begin position="1231"/>
        <end position="1403"/>
    </location>
</feature>
<gene>
    <name evidence="4" type="ORF">DPMN_084551</name>
</gene>
<sequence length="1406" mass="154370">MTMSHYTAISIKKVKTSLSADGKCVKKFRPMTQPGTINSIRFAFKTSRPGQDMMMVLLQNQGISNGDTEKEFLAVELRDGRVRFTWNVGGGIGVVTDNKKVVSEVSTIKESEKWYRVKAERIGGLGRLTVHRLSDTAGAPITNTSTVGFSLMGLDDTTDIFVSGVPQDVIVYPSLTSRNFSGCMGDMHIDETLVGLFNFERNTMDSCSACLEVPSQPPAANVYSFDGTGYAVTDKNRFLSPLIANIILDFKTYWDNASLFFVGNPQTSEFMAIELENGFVVFKYYLGQGSYGRIQSEMKYNRNQWVSVAAAHSGLLAVLEVSKVESLITQGNPGDHLLNVSMNDLFFGGIPPSVNLDIYRKGSGHHVSGDSFLGCMRSLQLSSNAVNLWDGKSTIGVLEGCKESGLRSIGFYGSGFAEYQGVSMISSESDLSISFSTTEPDGLLLLAKNVNGDSYYSLVLKDGLVYGKFSGGRNPISINSKERYNDGKVHTVAVRKLDRKIEIYVDDKVVATGNLDRQLRDIAVREDGGLYLGGVPEGLNVDDQAETSKSLDGCLSDVVINRGILNINQPKKYDRADIGRCKLMEMQHDRMLVDPEPPLASDAPSNISPSQPPAANVYSFDGTGYAVTDKNRFLSPLIANIILDFKTYWDNASLFFVGNPQTSEFMAIELENGFVVFKYYLGQGSYGRIQSEMKYNRNQWVSVAAARSGLLAVLKVSKVESLITQGNPGDRLLNVSMNDLFFGGIPPSVNLDIYRKGSGHHVSGDSFLGCMRSLQLSSNAVNLWDGKSTIGVLEGCKESGLRSIGFYGSGFAEYQGVSMISSESDLSISFSTTEPDGLLLLAKNVNGDSYYSLALKDGLVYGKFSGGRNPISINSKERYNDGKVHNVAVRKLDRKIEIYVDDKVVATGNLDRQFRDIAVREDGGLYLGGVPEGLNVDDQAETSKSLDGCLSDVVINRGKANCILNINQPKKYDRADIGRCKLMEMQHDRMLVDPEPPLASDAPSNIRMLEVEPMSRKVKPTKNSLQDKMGTPTSGPTPCATVARSVDFQVDALTFGEADMSFHQINTSKKEILRKFEISLDFRTFYQNGLLIYLSNLDHTEFVAAQIKDHVLVLVLTRNDDIKVVTVNTSTSLADGQWHNVKVDKNLQRISVVVDGNEENMGSRKIAKVLKVEPPLFIGGVPSSFKPLLNENVVAHSVRGCIRGLKIDGDSRPSSEATLASGVEKCYAKVEKGAYFNGEAWGLYDDKFSVGQKFKMELDFRTNKADGILVNITSQNLKNSIGLEISKGKVIFTAVIAGQQFSLKSQNGFCDNVWHKVKVGMEKRTIAMQVDDGEIYQDTLAGDITLSNLRAPLYLGATPDVFAKVASSRHRGYQGCMRDVIINNKQVNWFDLQRSFSLQKTACPVA</sequence>
<feature type="disulfide bond" evidence="1">
    <location>
        <begin position="554"/>
        <end position="581"/>
    </location>
</feature>
<feature type="domain" description="Laminin G" evidence="3">
    <location>
        <begin position="406"/>
        <end position="581"/>
    </location>
</feature>
<dbReference type="PANTHER" id="PTHR15036">
    <property type="entry name" value="PIKACHURIN-LIKE PROTEIN"/>
    <property type="match status" value="1"/>
</dbReference>
<name>A0A9D3YDC0_DREPO</name>
<feature type="region of interest" description="Disordered" evidence="2">
    <location>
        <begin position="1016"/>
        <end position="1038"/>
    </location>
</feature>
<dbReference type="PROSITE" id="PS50025">
    <property type="entry name" value="LAM_G_DOMAIN"/>
    <property type="match status" value="7"/>
</dbReference>
<protein>
    <recommendedName>
        <fullName evidence="3">Laminin G domain-containing protein</fullName>
    </recommendedName>
</protein>
<dbReference type="SMART" id="SM00282">
    <property type="entry name" value="LamG"/>
    <property type="match status" value="7"/>
</dbReference>
<dbReference type="PANTHER" id="PTHR15036:SF67">
    <property type="entry name" value="LAMININ SUBUNIT ALPHA-LIKE PROTEIN"/>
    <property type="match status" value="1"/>
</dbReference>
<feature type="domain" description="Laminin G" evidence="3">
    <location>
        <begin position="15"/>
        <end position="210"/>
    </location>
</feature>
<feature type="compositionally biased region" description="Polar residues" evidence="2">
    <location>
        <begin position="1021"/>
        <end position="1036"/>
    </location>
</feature>
<dbReference type="EMBL" id="JAIWYP010000016">
    <property type="protein sequence ID" value="KAH3697066.1"/>
    <property type="molecule type" value="Genomic_DNA"/>
</dbReference>
<feature type="disulfide bond" evidence="1">
    <location>
        <begin position="1376"/>
        <end position="1403"/>
    </location>
</feature>
<evidence type="ECO:0000256" key="2">
    <source>
        <dbReference type="SAM" id="MobiDB-lite"/>
    </source>
</evidence>
<dbReference type="Pfam" id="PF00054">
    <property type="entry name" value="Laminin_G_1"/>
    <property type="match status" value="3"/>
</dbReference>
<dbReference type="InterPro" id="IPR001791">
    <property type="entry name" value="Laminin_G"/>
</dbReference>
<proteinExistence type="predicted"/>
<comment type="caution">
    <text evidence="1">Lacks conserved residue(s) required for the propagation of feature annotation.</text>
</comment>
<evidence type="ECO:0000313" key="4">
    <source>
        <dbReference type="EMBL" id="KAH3697066.1"/>
    </source>
</evidence>
<organism evidence="4 5">
    <name type="scientific">Dreissena polymorpha</name>
    <name type="common">Zebra mussel</name>
    <name type="synonym">Mytilus polymorpha</name>
    <dbReference type="NCBI Taxonomy" id="45954"/>
    <lineage>
        <taxon>Eukaryota</taxon>
        <taxon>Metazoa</taxon>
        <taxon>Spiralia</taxon>
        <taxon>Lophotrochozoa</taxon>
        <taxon>Mollusca</taxon>
        <taxon>Bivalvia</taxon>
        <taxon>Autobranchia</taxon>
        <taxon>Heteroconchia</taxon>
        <taxon>Euheterodonta</taxon>
        <taxon>Imparidentia</taxon>
        <taxon>Neoheterodontei</taxon>
        <taxon>Myida</taxon>
        <taxon>Dreissenoidea</taxon>
        <taxon>Dreissenidae</taxon>
        <taxon>Dreissena</taxon>
    </lineage>
</organism>
<keyword evidence="1" id="KW-1015">Disulfide bond</keyword>
<dbReference type="SUPFAM" id="SSF49899">
    <property type="entry name" value="Concanavalin A-like lectins/glucanases"/>
    <property type="match status" value="7"/>
</dbReference>
<feature type="domain" description="Laminin G" evidence="3">
    <location>
        <begin position="801"/>
        <end position="980"/>
    </location>
</feature>
<dbReference type="Pfam" id="PF02210">
    <property type="entry name" value="Laminin_G_2"/>
    <property type="match status" value="4"/>
</dbReference>
<dbReference type="InterPro" id="IPR013320">
    <property type="entry name" value="ConA-like_dom_sf"/>
</dbReference>
<reference evidence="4" key="1">
    <citation type="journal article" date="2019" name="bioRxiv">
        <title>The Genome of the Zebra Mussel, Dreissena polymorpha: A Resource for Invasive Species Research.</title>
        <authorList>
            <person name="McCartney M.A."/>
            <person name="Auch B."/>
            <person name="Kono T."/>
            <person name="Mallez S."/>
            <person name="Zhang Y."/>
            <person name="Obille A."/>
            <person name="Becker A."/>
            <person name="Abrahante J.E."/>
            <person name="Garbe J."/>
            <person name="Badalamenti J.P."/>
            <person name="Herman A."/>
            <person name="Mangelson H."/>
            <person name="Liachko I."/>
            <person name="Sullivan S."/>
            <person name="Sone E.D."/>
            <person name="Koren S."/>
            <person name="Silverstein K.A.T."/>
            <person name="Beckman K.B."/>
            <person name="Gohl D.M."/>
        </authorList>
    </citation>
    <scope>NUCLEOTIDE SEQUENCE</scope>
    <source>
        <strain evidence="4">Duluth1</strain>
        <tissue evidence="4">Whole animal</tissue>
    </source>
</reference>
<feature type="domain" description="Laminin G" evidence="3">
    <location>
        <begin position="615"/>
        <end position="796"/>
    </location>
</feature>
<feature type="domain" description="Laminin G" evidence="3">
    <location>
        <begin position="1052"/>
        <end position="1226"/>
    </location>
</feature>
<evidence type="ECO:0000259" key="3">
    <source>
        <dbReference type="PROSITE" id="PS50025"/>
    </source>
</evidence>